<comment type="caution">
    <text evidence="5">The sequence shown here is derived from an EMBL/GenBank/DDBJ whole genome shotgun (WGS) entry which is preliminary data.</text>
</comment>
<dbReference type="GO" id="GO:0004301">
    <property type="term" value="F:epoxide hydrolase activity"/>
    <property type="evidence" value="ECO:0007669"/>
    <property type="project" value="TreeGrafter"/>
</dbReference>
<dbReference type="Gene3D" id="3.40.50.1820">
    <property type="entry name" value="alpha/beta hydrolase"/>
    <property type="match status" value="1"/>
</dbReference>
<name>A0A2K3QCU0_9HYPO</name>
<reference evidence="5 6" key="1">
    <citation type="submission" date="2017-08" db="EMBL/GenBank/DDBJ databases">
        <title>Harnessing the power of phylogenomics to disentangle the directionality and signatures of interkingdom host jumping in the parasitic fungal genus Tolypocladium.</title>
        <authorList>
            <person name="Quandt C.A."/>
            <person name="Patterson W."/>
            <person name="Spatafora J.W."/>
        </authorList>
    </citation>
    <scope>NUCLEOTIDE SEQUENCE [LARGE SCALE GENOMIC DNA]</scope>
    <source>
        <strain evidence="5 6">CBS 113982</strain>
    </source>
</reference>
<dbReference type="OrthoDB" id="7130006at2759"/>
<feature type="domain" description="Epoxide hydrolase N-terminal" evidence="4">
    <location>
        <begin position="16"/>
        <end position="127"/>
    </location>
</feature>
<dbReference type="InterPro" id="IPR029058">
    <property type="entry name" value="AB_hydrolase_fold"/>
</dbReference>
<evidence type="ECO:0000256" key="3">
    <source>
        <dbReference type="SAM" id="MobiDB-lite"/>
    </source>
</evidence>
<dbReference type="Pfam" id="PF06441">
    <property type="entry name" value="EHN"/>
    <property type="match status" value="1"/>
</dbReference>
<accession>A0A2K3QCU0</accession>
<dbReference type="EMBL" id="NRSZ01000777">
    <property type="protein sequence ID" value="PNY25331.1"/>
    <property type="molecule type" value="Genomic_DNA"/>
</dbReference>
<dbReference type="AlphaFoldDB" id="A0A2K3QCU0"/>
<dbReference type="Proteomes" id="UP000236621">
    <property type="component" value="Unassembled WGS sequence"/>
</dbReference>
<keyword evidence="6" id="KW-1185">Reference proteome</keyword>
<evidence type="ECO:0000313" key="6">
    <source>
        <dbReference type="Proteomes" id="UP000236621"/>
    </source>
</evidence>
<dbReference type="PANTHER" id="PTHR21661">
    <property type="entry name" value="EPOXIDE HYDROLASE 1-RELATED"/>
    <property type="match status" value="1"/>
</dbReference>
<dbReference type="PANTHER" id="PTHR21661:SF71">
    <property type="entry name" value="EPOXIDE HYDROLASE N-TERMINAL DOMAIN-CONTAINING PROTEIN"/>
    <property type="match status" value="1"/>
</dbReference>
<gene>
    <name evidence="5" type="ORF">TCAP_04753</name>
</gene>
<dbReference type="InterPro" id="IPR010497">
    <property type="entry name" value="Epoxide_hydro_N"/>
</dbReference>
<feature type="compositionally biased region" description="Low complexity" evidence="3">
    <location>
        <begin position="505"/>
        <end position="515"/>
    </location>
</feature>
<dbReference type="GO" id="GO:0097176">
    <property type="term" value="P:epoxide metabolic process"/>
    <property type="evidence" value="ECO:0007669"/>
    <property type="project" value="TreeGrafter"/>
</dbReference>
<dbReference type="SUPFAM" id="SSF53474">
    <property type="entry name" value="alpha/beta-Hydrolases"/>
    <property type="match status" value="1"/>
</dbReference>
<keyword evidence="2 5" id="KW-0378">Hydrolase</keyword>
<evidence type="ECO:0000256" key="1">
    <source>
        <dbReference type="ARBA" id="ARBA00010088"/>
    </source>
</evidence>
<protein>
    <submittedName>
        <fullName evidence="5">Epoxide hydrolase</fullName>
    </submittedName>
</protein>
<sequence length="569" mass="62303">MAYQEELGAAAPDEEVEPYTIHVSGKYLDLTRQKLELTRLPRDMPEPRSNEWWEPKPTVEPLIDYWLEQFSWRVQEQEFNANVPQFRTSIKTAVSETPLRLHFIHSRSPHSDAIPLLLIPPFPFTNLALTHLVDLFTDPDDAAADQPFHLVTPSLPGLGFSDSLTNKTRMVSTVAEMFDVLMKRLGYKHYLVTNSGPAAVAPAQVDWRLANHLAVHYPDSCLGVHFLSPPFTPPTVRDSPVGWVRWKVASLLQSPILGYSQEDLDALRRTKTSNQAKAKASTPTPLGFGGGGAYEPNTLAYALCDSPLGLLLFILMVVRISGPREDLQPAEIIKITELTWLPGPEGTMRLWAHCASCEERYERRTTRNPRAAITVFLGDDEKVGGDAEEVDDGALPRRVPNAYVCPAWGNRGYDIVSSNRITGRPGLLAWERPGVIAAGARGLAKAILAVDARLGPSEESRTKLLEQVLVEGDQTAPAETSGITMQAAEDAAAKPQQEAYEATLGPAGQQPAGPARPDTSTKPIRIRPVTPQKPDGAEETQEESQECQHGDQESSGSSPDTVIAVQVGA</sequence>
<evidence type="ECO:0000313" key="5">
    <source>
        <dbReference type="EMBL" id="PNY25331.1"/>
    </source>
</evidence>
<feature type="region of interest" description="Disordered" evidence="3">
    <location>
        <begin position="486"/>
        <end position="569"/>
    </location>
</feature>
<organism evidence="5 6">
    <name type="scientific">Tolypocladium capitatum</name>
    <dbReference type="NCBI Taxonomy" id="45235"/>
    <lineage>
        <taxon>Eukaryota</taxon>
        <taxon>Fungi</taxon>
        <taxon>Dikarya</taxon>
        <taxon>Ascomycota</taxon>
        <taxon>Pezizomycotina</taxon>
        <taxon>Sordariomycetes</taxon>
        <taxon>Hypocreomycetidae</taxon>
        <taxon>Hypocreales</taxon>
        <taxon>Ophiocordycipitaceae</taxon>
        <taxon>Tolypocladium</taxon>
    </lineage>
</organism>
<dbReference type="STRING" id="45235.A0A2K3QCU0"/>
<comment type="similarity">
    <text evidence="1">Belongs to the peptidase S33 family.</text>
</comment>
<evidence type="ECO:0000256" key="2">
    <source>
        <dbReference type="ARBA" id="ARBA00022801"/>
    </source>
</evidence>
<evidence type="ECO:0000259" key="4">
    <source>
        <dbReference type="Pfam" id="PF06441"/>
    </source>
</evidence>
<proteinExistence type="inferred from homology"/>